<evidence type="ECO:0000256" key="1">
    <source>
        <dbReference type="SAM" id="MobiDB-lite"/>
    </source>
</evidence>
<evidence type="ECO:0000313" key="4">
    <source>
        <dbReference type="Proteomes" id="UP001140562"/>
    </source>
</evidence>
<feature type="region of interest" description="Disordered" evidence="1">
    <location>
        <begin position="34"/>
        <end position="55"/>
    </location>
</feature>
<dbReference type="AlphaFoldDB" id="A0A9W9C2S7"/>
<dbReference type="OrthoDB" id="5238236at2759"/>
<reference evidence="3" key="1">
    <citation type="submission" date="2022-10" db="EMBL/GenBank/DDBJ databases">
        <title>Tapping the CABI collections for fungal endophytes: first genome assemblies for Collariella, Neodidymelliopsis, Ascochyta clinopodiicola, Didymella pomorum, Didymosphaeria variabile, Neocosmospora piperis and Neocucurbitaria cava.</title>
        <authorList>
            <person name="Hill R."/>
        </authorList>
    </citation>
    <scope>NUCLEOTIDE SEQUENCE</scope>
    <source>
        <strain evidence="3">IMI 360193</strain>
    </source>
</reference>
<dbReference type="Proteomes" id="UP001140562">
    <property type="component" value="Unassembled WGS sequence"/>
</dbReference>
<evidence type="ECO:0000313" key="3">
    <source>
        <dbReference type="EMBL" id="KAJ4339228.1"/>
    </source>
</evidence>
<dbReference type="Pfam" id="PF20253">
    <property type="entry name" value="DUF6604"/>
    <property type="match status" value="1"/>
</dbReference>
<sequence>MPGLPKNLLSTYQKYKNYTDSIAQWLATTAKARGYTSPKSKGSGKSAKAPQGRPTYTIPAKEWTPMAEFIAASIDPPVAVPAKLAALLDATILLRQSYSEDITEMLADTADKDSASRHAFFLGILKNVRSVLNPLISGAPVATKKPKTMNEIFNMFEHLELEEPSATFKQAPDATPAPAPIYKAERPNDIEENFFALHLLLHDLARLRTEVSHAWAGYKQGGHDLIAASLTTNTAVDLARSMVEDAKSTFAKHGGAIRMLQIYYASQCIAGGTTEAYKQRPGDDMNFTMFKVADAMMWPAYTLLDAFSRMHKVNPHPEMKPGFYGTYNPASNRDRKSDRDKFMEDKILLLEMLPEFYFHCRTTKPNPPPVEDEFTRLLRSMFETKEVTLPLVFAATLFLDIHHMLRGEADYGFERLTDATHFVIGDIQEEIKFHEDIKMETWPKQNDDVMQRFVETIDFWVHKDQQREIAPRLNRINTPEPFHLYRKHPWSCGLWRYWALMQFHEFGIAFANAWGSVMSCAHLYNAVNGGKTQGMMWKDLDIVIGLQQPKTFFIGEAPMSPDECLKRFALAMGASAANLAKSTRTKRGLIHSKKGPKGLKELGSTMQAFKSRICGASGPKDIRAEDVQKVLDNSSWEYELDDNDNAQQVYKDIGETPKNAPAKQLSVSKCVGLIRDLLHAEVVEIAFDYFRLHRQCWRLLRAVKDHVRDDLIRMYGPDYMQKEGELPFIVGYVLMTASRSQGLGELLKAKQPGVQVTSKILEGARYVVEGMVESGAGGLIVEQILPRALELHIDFEVEEESDGHPDDFGVVSV</sequence>
<protein>
    <recommendedName>
        <fullName evidence="2">DUF6604 domain-containing protein</fullName>
    </recommendedName>
</protein>
<keyword evidence="4" id="KW-1185">Reference proteome</keyword>
<dbReference type="EMBL" id="JAPEUV010000024">
    <property type="protein sequence ID" value="KAJ4339228.1"/>
    <property type="molecule type" value="Genomic_DNA"/>
</dbReference>
<gene>
    <name evidence="3" type="ORF">N0V87_003402</name>
</gene>
<dbReference type="PANTHER" id="PTHR38795">
    <property type="entry name" value="DUF6604 DOMAIN-CONTAINING PROTEIN"/>
    <property type="match status" value="1"/>
</dbReference>
<accession>A0A9W9C2S7</accession>
<dbReference type="InterPro" id="IPR046539">
    <property type="entry name" value="DUF6604"/>
</dbReference>
<feature type="domain" description="DUF6604" evidence="2">
    <location>
        <begin position="13"/>
        <end position="246"/>
    </location>
</feature>
<proteinExistence type="predicted"/>
<dbReference type="PANTHER" id="PTHR38795:SF1">
    <property type="entry name" value="DUF6604 DOMAIN-CONTAINING PROTEIN"/>
    <property type="match status" value="1"/>
</dbReference>
<evidence type="ECO:0000259" key="2">
    <source>
        <dbReference type="Pfam" id="PF20253"/>
    </source>
</evidence>
<name>A0A9W9C2S7_9PLEO</name>
<comment type="caution">
    <text evidence="3">The sequence shown here is derived from an EMBL/GenBank/DDBJ whole genome shotgun (WGS) entry which is preliminary data.</text>
</comment>
<organism evidence="3 4">
    <name type="scientific">Didymella glomerata</name>
    <dbReference type="NCBI Taxonomy" id="749621"/>
    <lineage>
        <taxon>Eukaryota</taxon>
        <taxon>Fungi</taxon>
        <taxon>Dikarya</taxon>
        <taxon>Ascomycota</taxon>
        <taxon>Pezizomycotina</taxon>
        <taxon>Dothideomycetes</taxon>
        <taxon>Pleosporomycetidae</taxon>
        <taxon>Pleosporales</taxon>
        <taxon>Pleosporineae</taxon>
        <taxon>Didymellaceae</taxon>
        <taxon>Didymella</taxon>
    </lineage>
</organism>
<feature type="compositionally biased region" description="Low complexity" evidence="1">
    <location>
        <begin position="37"/>
        <end position="50"/>
    </location>
</feature>